<dbReference type="SUPFAM" id="SSF143447">
    <property type="entry name" value="AMMECR1-like"/>
    <property type="match status" value="1"/>
</dbReference>
<evidence type="ECO:0000256" key="1">
    <source>
        <dbReference type="SAM" id="MobiDB-lite"/>
    </source>
</evidence>
<feature type="compositionally biased region" description="Low complexity" evidence="1">
    <location>
        <begin position="63"/>
        <end position="85"/>
    </location>
</feature>
<name>A0ABR2XZB6_9PEZI</name>
<dbReference type="Gene3D" id="3.30.1490.150">
    <property type="entry name" value="Hypothetical protein ph0010, domain 2"/>
    <property type="match status" value="1"/>
</dbReference>
<organism evidence="3 4">
    <name type="scientific">Seiridium cardinale</name>
    <dbReference type="NCBI Taxonomy" id="138064"/>
    <lineage>
        <taxon>Eukaryota</taxon>
        <taxon>Fungi</taxon>
        <taxon>Dikarya</taxon>
        <taxon>Ascomycota</taxon>
        <taxon>Pezizomycotina</taxon>
        <taxon>Sordariomycetes</taxon>
        <taxon>Xylariomycetidae</taxon>
        <taxon>Amphisphaeriales</taxon>
        <taxon>Sporocadaceae</taxon>
        <taxon>Seiridium</taxon>
    </lineage>
</organism>
<dbReference type="Gene3D" id="3.30.700.20">
    <property type="entry name" value="Hypothetical protein ph0010, domain 1"/>
    <property type="match status" value="1"/>
</dbReference>
<dbReference type="EMBL" id="JARVKM010000012">
    <property type="protein sequence ID" value="KAK9779153.1"/>
    <property type="molecule type" value="Genomic_DNA"/>
</dbReference>
<evidence type="ECO:0000259" key="2">
    <source>
        <dbReference type="PROSITE" id="PS51112"/>
    </source>
</evidence>
<comment type="caution">
    <text evidence="3">The sequence shown here is derived from an EMBL/GenBank/DDBJ whole genome shotgun (WGS) entry which is preliminary data.</text>
</comment>
<dbReference type="PANTHER" id="PTHR13016">
    <property type="entry name" value="AMMECR1 HOMOLOG"/>
    <property type="match status" value="1"/>
</dbReference>
<accession>A0ABR2XZB6</accession>
<protein>
    <submittedName>
        <fullName evidence="3">AMMECR1 domain-containing protein</fullName>
    </submittedName>
</protein>
<dbReference type="InterPro" id="IPR002733">
    <property type="entry name" value="AMMECR1_domain"/>
</dbReference>
<gene>
    <name evidence="3" type="ORF">SCAR479_04020</name>
</gene>
<dbReference type="Pfam" id="PF01871">
    <property type="entry name" value="AMMECR1"/>
    <property type="match status" value="1"/>
</dbReference>
<reference evidence="3 4" key="1">
    <citation type="submission" date="2024-02" db="EMBL/GenBank/DDBJ databases">
        <title>First draft genome assembly of two strains of Seiridium cardinale.</title>
        <authorList>
            <person name="Emiliani G."/>
            <person name="Scali E."/>
        </authorList>
    </citation>
    <scope>NUCLEOTIDE SEQUENCE [LARGE SCALE GENOMIC DNA]</scope>
    <source>
        <strain evidence="3 4">BM-138-000479</strain>
    </source>
</reference>
<dbReference type="InterPro" id="IPR036071">
    <property type="entry name" value="AMMECR1_dom_sf"/>
</dbReference>
<dbReference type="NCBIfam" id="TIGR00296">
    <property type="entry name" value="TIGR00296 family protein"/>
    <property type="match status" value="1"/>
</dbReference>
<dbReference type="PROSITE" id="PS51112">
    <property type="entry name" value="AMMECR1"/>
    <property type="match status" value="1"/>
</dbReference>
<dbReference type="Proteomes" id="UP001465668">
    <property type="component" value="Unassembled WGS sequence"/>
</dbReference>
<proteinExistence type="predicted"/>
<dbReference type="InterPro" id="IPR023473">
    <property type="entry name" value="AMMECR1"/>
</dbReference>
<dbReference type="PANTHER" id="PTHR13016:SF0">
    <property type="entry name" value="AMME SYNDROME CANDIDATE GENE 1 PROTEIN"/>
    <property type="match status" value="1"/>
</dbReference>
<feature type="domain" description="AMMECR1" evidence="2">
    <location>
        <begin position="1"/>
        <end position="265"/>
    </location>
</feature>
<sequence>MATAKHCIYCFESLAAHLEGRKSLSLDDIDSLYAEYRESGSADADEGGSSKLDGLKKQIPALSRLTNSSSESSSSLPSSGSSMSLDADTPDTSSSSLPAERDPITESPLFVTWNTVSPRSGQTNLRGCIGTFEAQELEEGLSSYAITSAIHDMRFNPISKRELPSLEVAVTLLTDFEECDDAMDWELGTHGIRLSFTDRGRRYGATYLPDVAPEQGWNKEETIVSLLRKAGWVGKKDKWHDLDLKVVRYQGRKEDLRYPEYKHFRDWVDAQKTA</sequence>
<feature type="region of interest" description="Disordered" evidence="1">
    <location>
        <begin position="63"/>
        <end position="102"/>
    </location>
</feature>
<evidence type="ECO:0000313" key="4">
    <source>
        <dbReference type="Proteomes" id="UP001465668"/>
    </source>
</evidence>
<keyword evidence="4" id="KW-1185">Reference proteome</keyword>
<evidence type="ECO:0000313" key="3">
    <source>
        <dbReference type="EMBL" id="KAK9779153.1"/>
    </source>
</evidence>
<dbReference type="InterPro" id="IPR027485">
    <property type="entry name" value="AMMECR1_N"/>
</dbReference>